<keyword evidence="3" id="KW-1185">Reference proteome</keyword>
<feature type="transmembrane region" description="Helical" evidence="1">
    <location>
        <begin position="166"/>
        <end position="186"/>
    </location>
</feature>
<dbReference type="STRING" id="490189.SAMN02927903_02692"/>
<gene>
    <name evidence="2" type="ORF">SAMN02927903_02692</name>
</gene>
<proteinExistence type="predicted"/>
<reference evidence="2 3" key="1">
    <citation type="submission" date="2016-10" db="EMBL/GenBank/DDBJ databases">
        <authorList>
            <person name="de Groot N.N."/>
        </authorList>
    </citation>
    <scope>NUCLEOTIDE SEQUENCE [LARGE SCALE GENOMIC DNA]</scope>
    <source>
        <strain evidence="2 3">CGMCC 1.7031</strain>
    </source>
</reference>
<dbReference type="AlphaFoldDB" id="A0A1G5JGA9"/>
<evidence type="ECO:0000313" key="2">
    <source>
        <dbReference type="EMBL" id="SCY87386.1"/>
    </source>
</evidence>
<evidence type="ECO:0000313" key="3">
    <source>
        <dbReference type="Proteomes" id="UP000199354"/>
    </source>
</evidence>
<dbReference type="RefSeq" id="WP_091145055.1">
    <property type="nucleotide sequence ID" value="NZ_FMVF01000014.1"/>
</dbReference>
<evidence type="ECO:0000256" key="1">
    <source>
        <dbReference type="SAM" id="Phobius"/>
    </source>
</evidence>
<sequence>MEELDLLKKDWKKSEHSFQQVSESEINAMTHKRSSSIVKWILVVSILEFLVWATLSYCTNSDIYDNMSHQGIATFFKVYDYVNYAIIFTFIVLFYRNYRKISVSDSTTHLMRSILRTHRTVKYYIWYNLTMIGVAIAIGFVVGLLYNPDMAALKEKIAHSNQMMFVIVALIALSIAFFIAVVWLIYRFAYGRLLKKLYANYIELKQNQL</sequence>
<protein>
    <submittedName>
        <fullName evidence="2">Uncharacterized protein</fullName>
    </submittedName>
</protein>
<keyword evidence="1" id="KW-0472">Membrane</keyword>
<feature type="transmembrane region" description="Helical" evidence="1">
    <location>
        <begin position="75"/>
        <end position="95"/>
    </location>
</feature>
<dbReference type="EMBL" id="FMVF01000014">
    <property type="protein sequence ID" value="SCY87386.1"/>
    <property type="molecule type" value="Genomic_DNA"/>
</dbReference>
<name>A0A1G5JGA9_9FLAO</name>
<dbReference type="Proteomes" id="UP000199354">
    <property type="component" value="Unassembled WGS sequence"/>
</dbReference>
<accession>A0A1G5JGA9</accession>
<keyword evidence="1" id="KW-0812">Transmembrane</keyword>
<feature type="transmembrane region" description="Helical" evidence="1">
    <location>
        <begin position="124"/>
        <end position="146"/>
    </location>
</feature>
<feature type="transmembrane region" description="Helical" evidence="1">
    <location>
        <begin position="37"/>
        <end position="55"/>
    </location>
</feature>
<organism evidence="2 3">
    <name type="scientific">Flavobacterium caeni</name>
    <dbReference type="NCBI Taxonomy" id="490189"/>
    <lineage>
        <taxon>Bacteria</taxon>
        <taxon>Pseudomonadati</taxon>
        <taxon>Bacteroidota</taxon>
        <taxon>Flavobacteriia</taxon>
        <taxon>Flavobacteriales</taxon>
        <taxon>Flavobacteriaceae</taxon>
        <taxon>Flavobacterium</taxon>
    </lineage>
</organism>
<dbReference type="OrthoDB" id="709028at2"/>
<keyword evidence="1" id="KW-1133">Transmembrane helix</keyword>